<dbReference type="EMBL" id="BQNB010010104">
    <property type="protein sequence ID" value="GJS72785.1"/>
    <property type="molecule type" value="Genomic_DNA"/>
</dbReference>
<gene>
    <name evidence="2" type="ORF">Tco_0705626</name>
</gene>
<reference evidence="2" key="1">
    <citation type="journal article" date="2022" name="Int. J. Mol. Sci.">
        <title>Draft Genome of Tanacetum Coccineum: Genomic Comparison of Closely Related Tanacetum-Family Plants.</title>
        <authorList>
            <person name="Yamashiro T."/>
            <person name="Shiraishi A."/>
            <person name="Nakayama K."/>
            <person name="Satake H."/>
        </authorList>
    </citation>
    <scope>NUCLEOTIDE SEQUENCE</scope>
</reference>
<protein>
    <submittedName>
        <fullName evidence="2">Uncharacterized protein</fullName>
    </submittedName>
</protein>
<keyword evidence="3" id="KW-1185">Reference proteome</keyword>
<evidence type="ECO:0000256" key="1">
    <source>
        <dbReference type="SAM" id="MobiDB-lite"/>
    </source>
</evidence>
<dbReference type="Proteomes" id="UP001151760">
    <property type="component" value="Unassembled WGS sequence"/>
</dbReference>
<evidence type="ECO:0000313" key="3">
    <source>
        <dbReference type="Proteomes" id="UP001151760"/>
    </source>
</evidence>
<comment type="caution">
    <text evidence="2">The sequence shown here is derived from an EMBL/GenBank/DDBJ whole genome shotgun (WGS) entry which is preliminary data.</text>
</comment>
<proteinExistence type="predicted"/>
<feature type="region of interest" description="Disordered" evidence="1">
    <location>
        <begin position="159"/>
        <end position="194"/>
    </location>
</feature>
<evidence type="ECO:0000313" key="2">
    <source>
        <dbReference type="EMBL" id="GJS72785.1"/>
    </source>
</evidence>
<accession>A0ABQ4Y606</accession>
<reference evidence="2" key="2">
    <citation type="submission" date="2022-01" db="EMBL/GenBank/DDBJ databases">
        <authorList>
            <person name="Yamashiro T."/>
            <person name="Shiraishi A."/>
            <person name="Satake H."/>
            <person name="Nakayama K."/>
        </authorList>
    </citation>
    <scope>NUCLEOTIDE SEQUENCE</scope>
</reference>
<feature type="compositionally biased region" description="Polar residues" evidence="1">
    <location>
        <begin position="160"/>
        <end position="194"/>
    </location>
</feature>
<sequence length="518" mass="58730">MEDVTFNQIMDEIDQKNKAVEKLKSPFDTESEIKVIKRFQPSQSDDDAQITFLGTEPYNQTKSTNGDFESDLCFMLDDDLVSLTGFETFDSADDKSKEGTGETFYASADMPAQSDPLGHLHEELRILNNKIDQLESSITKKVTDDIQSSVPSIVCYPSAGTEQSHQNQSGVSVKNKGEQQSGVDTMANTQGEQPPTQELMNVEQAPHVNEENALVLHASVEKSSEENTSEKIIEPTPPRDESKEKGIATEEPLKDLMPYIEEGAYVPKMPKIKSFITRDEQLTQEDITAQVKEMKRLDDLKAEKEKLDESLKMIMNPTNIKARAQKIAEYEAKRAKMFKEYNDCINQRANELPIMKISYRVSSSNDATMRITRGNDPLNVVVHDKFRLKTLGFNNKKWKQTSELIKEVFAKENVVVDGMHRNLAPPPGVEGRRALVIHEPEAGIFYYNGNFDLVFQRESEFHLATTIQLVRLQNAIIRDSLEAEEMYKLMELEIKSMSDVTKVREIVKDNLDGMGQHM</sequence>
<feature type="region of interest" description="Disordered" evidence="1">
    <location>
        <begin position="220"/>
        <end position="245"/>
    </location>
</feature>
<name>A0ABQ4Y606_9ASTR</name>
<organism evidence="2 3">
    <name type="scientific">Tanacetum coccineum</name>
    <dbReference type="NCBI Taxonomy" id="301880"/>
    <lineage>
        <taxon>Eukaryota</taxon>
        <taxon>Viridiplantae</taxon>
        <taxon>Streptophyta</taxon>
        <taxon>Embryophyta</taxon>
        <taxon>Tracheophyta</taxon>
        <taxon>Spermatophyta</taxon>
        <taxon>Magnoliopsida</taxon>
        <taxon>eudicotyledons</taxon>
        <taxon>Gunneridae</taxon>
        <taxon>Pentapetalae</taxon>
        <taxon>asterids</taxon>
        <taxon>campanulids</taxon>
        <taxon>Asterales</taxon>
        <taxon>Asteraceae</taxon>
        <taxon>Asteroideae</taxon>
        <taxon>Anthemideae</taxon>
        <taxon>Anthemidinae</taxon>
        <taxon>Tanacetum</taxon>
    </lineage>
</organism>